<keyword evidence="1" id="KW-0808">Transferase</keyword>
<dbReference type="InterPro" id="IPR050238">
    <property type="entry name" value="DNA_Rep/Repair_Clamp_Loader"/>
</dbReference>
<dbReference type="GO" id="GO:0006261">
    <property type="term" value="P:DNA-templated DNA replication"/>
    <property type="evidence" value="ECO:0007669"/>
    <property type="project" value="TreeGrafter"/>
</dbReference>
<proteinExistence type="predicted"/>
<dbReference type="SUPFAM" id="SSF52540">
    <property type="entry name" value="P-loop containing nucleoside triphosphate hydrolases"/>
    <property type="match status" value="1"/>
</dbReference>
<dbReference type="Proteomes" id="UP000285961">
    <property type="component" value="Unassembled WGS sequence"/>
</dbReference>
<evidence type="ECO:0000313" key="1">
    <source>
        <dbReference type="EMBL" id="RJP74613.1"/>
    </source>
</evidence>
<dbReference type="Gene3D" id="3.40.50.300">
    <property type="entry name" value="P-loop containing nucleotide triphosphate hydrolases"/>
    <property type="match status" value="1"/>
</dbReference>
<dbReference type="InterPro" id="IPR004622">
    <property type="entry name" value="DNA_pol_HolB"/>
</dbReference>
<dbReference type="Pfam" id="PF13177">
    <property type="entry name" value="DNA_pol3_delta2"/>
    <property type="match status" value="1"/>
</dbReference>
<dbReference type="InterPro" id="IPR027417">
    <property type="entry name" value="P-loop_NTPase"/>
</dbReference>
<dbReference type="PANTHER" id="PTHR11669">
    <property type="entry name" value="REPLICATION FACTOR C / DNA POLYMERASE III GAMMA-TAU SUBUNIT"/>
    <property type="match status" value="1"/>
</dbReference>
<gene>
    <name evidence="1" type="primary">holB</name>
    <name evidence="1" type="ORF">C4532_02015</name>
</gene>
<sequence>MSFHKILDQPTAVRTLQSAIVKGRVAHAYLFVGPSGVGRKLTATTFAEALNCRTFRDGNSCGTCADCRLIAEGKHPDVQTIMPTKRSSTITVEQVENLLPFAYMKPLKGKCKVFVISEADRLGSSSANKLLKTLEEPPPSTVFVLVTERPESVLPTVASRCQPVKFGRLRTDTVADILASEFGVDRERAAVAAELADGQITRGLLFADTKRFEAVTCILESLGSVSARIQAYERLQELLAEERARLEDEAEHKIVVPGEVLTSGMKTALEDLRKSFIDRNYREFLNDCLGLLLTLYRDILVLKETNAEELILNRDKVGSLRTYARALSLPAVRENMKVIEEITVYCSHYVGEDRAFLDLLLRLREPVEG</sequence>
<accession>A0A419F876</accession>
<dbReference type="NCBIfam" id="TIGR00678">
    <property type="entry name" value="holB"/>
    <property type="match status" value="1"/>
</dbReference>
<dbReference type="GO" id="GO:0003887">
    <property type="term" value="F:DNA-directed DNA polymerase activity"/>
    <property type="evidence" value="ECO:0007669"/>
    <property type="project" value="UniProtKB-EC"/>
</dbReference>
<evidence type="ECO:0000313" key="2">
    <source>
        <dbReference type="Proteomes" id="UP000285961"/>
    </source>
</evidence>
<keyword evidence="1" id="KW-0548">Nucleotidyltransferase</keyword>
<dbReference type="PANTHER" id="PTHR11669:SF8">
    <property type="entry name" value="DNA POLYMERASE III SUBUNIT DELTA"/>
    <property type="match status" value="1"/>
</dbReference>
<dbReference type="EC" id="2.7.7.7" evidence="1"/>
<dbReference type="EMBL" id="QZKI01000013">
    <property type="protein sequence ID" value="RJP74613.1"/>
    <property type="molecule type" value="Genomic_DNA"/>
</dbReference>
<dbReference type="GO" id="GO:0008408">
    <property type="term" value="F:3'-5' exonuclease activity"/>
    <property type="evidence" value="ECO:0007669"/>
    <property type="project" value="InterPro"/>
</dbReference>
<dbReference type="FunFam" id="3.40.50.300:FF:001255">
    <property type="entry name" value="DNA polymerase III subunit delta"/>
    <property type="match status" value="1"/>
</dbReference>
<comment type="caution">
    <text evidence="1">The sequence shown here is derived from an EMBL/GenBank/DDBJ whole genome shotgun (WGS) entry which is preliminary data.</text>
</comment>
<name>A0A419F876_9BACT</name>
<reference evidence="1 2" key="1">
    <citation type="journal article" date="2017" name="ISME J.">
        <title>Energy and carbon metabolisms in a deep terrestrial subsurface fluid microbial community.</title>
        <authorList>
            <person name="Momper L."/>
            <person name="Jungbluth S.P."/>
            <person name="Lee M.D."/>
            <person name="Amend J.P."/>
        </authorList>
    </citation>
    <scope>NUCLEOTIDE SEQUENCE [LARGE SCALE GENOMIC DNA]</scope>
    <source>
        <strain evidence="1">SURF_17</strain>
    </source>
</reference>
<protein>
    <submittedName>
        <fullName evidence="1">DNA polymerase III subunit delta</fullName>
        <ecNumber evidence="1">2.7.7.7</ecNumber>
    </submittedName>
</protein>
<dbReference type="AlphaFoldDB" id="A0A419F876"/>
<organism evidence="1 2">
    <name type="scientific">Candidatus Abyssobacteria bacterium SURF_17</name>
    <dbReference type="NCBI Taxonomy" id="2093361"/>
    <lineage>
        <taxon>Bacteria</taxon>
        <taxon>Pseudomonadati</taxon>
        <taxon>Candidatus Hydrogenedentota</taxon>
        <taxon>Candidatus Abyssobacteria</taxon>
    </lineage>
</organism>